<evidence type="ECO:0000313" key="2">
    <source>
        <dbReference type="EMBL" id="MED6161019.1"/>
    </source>
</evidence>
<name>A0ABU6UIY8_9FABA</name>
<accession>A0ABU6UIY8</accession>
<protein>
    <submittedName>
        <fullName evidence="2">Uncharacterized protein</fullName>
    </submittedName>
</protein>
<organism evidence="2 3">
    <name type="scientific">Stylosanthes scabra</name>
    <dbReference type="NCBI Taxonomy" id="79078"/>
    <lineage>
        <taxon>Eukaryota</taxon>
        <taxon>Viridiplantae</taxon>
        <taxon>Streptophyta</taxon>
        <taxon>Embryophyta</taxon>
        <taxon>Tracheophyta</taxon>
        <taxon>Spermatophyta</taxon>
        <taxon>Magnoliopsida</taxon>
        <taxon>eudicotyledons</taxon>
        <taxon>Gunneridae</taxon>
        <taxon>Pentapetalae</taxon>
        <taxon>rosids</taxon>
        <taxon>fabids</taxon>
        <taxon>Fabales</taxon>
        <taxon>Fabaceae</taxon>
        <taxon>Papilionoideae</taxon>
        <taxon>50 kb inversion clade</taxon>
        <taxon>dalbergioids sensu lato</taxon>
        <taxon>Dalbergieae</taxon>
        <taxon>Pterocarpus clade</taxon>
        <taxon>Stylosanthes</taxon>
    </lineage>
</organism>
<feature type="region of interest" description="Disordered" evidence="1">
    <location>
        <begin position="21"/>
        <end position="157"/>
    </location>
</feature>
<dbReference type="Proteomes" id="UP001341840">
    <property type="component" value="Unassembled WGS sequence"/>
</dbReference>
<feature type="compositionally biased region" description="Polar residues" evidence="1">
    <location>
        <begin position="40"/>
        <end position="54"/>
    </location>
</feature>
<dbReference type="EMBL" id="JASCZI010121287">
    <property type="protein sequence ID" value="MED6161019.1"/>
    <property type="molecule type" value="Genomic_DNA"/>
</dbReference>
<feature type="compositionally biased region" description="Basic and acidic residues" evidence="1">
    <location>
        <begin position="75"/>
        <end position="122"/>
    </location>
</feature>
<keyword evidence="3" id="KW-1185">Reference proteome</keyword>
<feature type="compositionally biased region" description="Polar residues" evidence="1">
    <location>
        <begin position="123"/>
        <end position="133"/>
    </location>
</feature>
<sequence>MEATEEDQERKRKEKLTERLMDKLANLPVTKHNSLDAGKGTSQSPEPITPGTSSQKRDLGSIDKKEYQVQEPSSELEKKEPELATRRLEGKPAQREKETIRIEEKSTKAKEKEKEMKEDKENMTNVQETTNTEMHAKNSGGRKWKRHTKESNPAIDTLTVGGTQHYKRKNGIKIVDDGQVVEMQAKEMARKSLATTAKATEQPCQAQ</sequence>
<evidence type="ECO:0000313" key="3">
    <source>
        <dbReference type="Proteomes" id="UP001341840"/>
    </source>
</evidence>
<feature type="compositionally biased region" description="Basic and acidic residues" evidence="1">
    <location>
        <begin position="55"/>
        <end position="68"/>
    </location>
</feature>
<evidence type="ECO:0000256" key="1">
    <source>
        <dbReference type="SAM" id="MobiDB-lite"/>
    </source>
</evidence>
<reference evidence="2 3" key="1">
    <citation type="journal article" date="2023" name="Plants (Basel)">
        <title>Bridging the Gap: Combining Genomics and Transcriptomics Approaches to Understand Stylosanthes scabra, an Orphan Legume from the Brazilian Caatinga.</title>
        <authorList>
            <person name="Ferreira-Neto J.R.C."/>
            <person name="da Silva M.D."/>
            <person name="Binneck E."/>
            <person name="de Melo N.F."/>
            <person name="da Silva R.H."/>
            <person name="de Melo A.L.T.M."/>
            <person name="Pandolfi V."/>
            <person name="Bustamante F.O."/>
            <person name="Brasileiro-Vidal A.C."/>
            <person name="Benko-Iseppon A.M."/>
        </authorList>
    </citation>
    <scope>NUCLEOTIDE SEQUENCE [LARGE SCALE GENOMIC DNA]</scope>
    <source>
        <tissue evidence="2">Leaves</tissue>
    </source>
</reference>
<proteinExistence type="predicted"/>
<gene>
    <name evidence="2" type="ORF">PIB30_056818</name>
</gene>
<comment type="caution">
    <text evidence="2">The sequence shown here is derived from an EMBL/GenBank/DDBJ whole genome shotgun (WGS) entry which is preliminary data.</text>
</comment>